<sequence>MKELHRQLRLREYRRRDHLFKEIKPLFYSKYIYFINVYNYLMHKPFGGEAVVREYISYELADLKRFFDHNQSFYQYYRAGTSDMDQKYFTRGDFDVHIELEDFEEDEMYSTTHDYKLSKLMANEKFRDYLNMELLRLDTEQPLGTENEIDPELLWTYNKTDLVELIYALVALGVFNNGQVALRPVIDFFSDLFRLIWVLITINIPT</sequence>
<gene>
    <name evidence="1" type="ORF">HK413_05065</name>
</gene>
<dbReference type="EMBL" id="JABFCR010000017">
    <property type="protein sequence ID" value="NNU33673.1"/>
    <property type="molecule type" value="Genomic_DNA"/>
</dbReference>
<dbReference type="Proteomes" id="UP000566071">
    <property type="component" value="Unassembled WGS sequence"/>
</dbReference>
<accession>A0ABX1W0E8</accession>
<name>A0ABX1W0E8_9SPHI</name>
<dbReference type="Pfam" id="PF09357">
    <property type="entry name" value="RteC"/>
    <property type="match status" value="1"/>
</dbReference>
<reference evidence="1 2" key="1">
    <citation type="submission" date="2020-05" db="EMBL/GenBank/DDBJ databases">
        <authorList>
            <person name="Khan S.A."/>
            <person name="Jeon C.O."/>
            <person name="Chun B.H."/>
        </authorList>
    </citation>
    <scope>NUCLEOTIDE SEQUENCE [LARGE SCALE GENOMIC DNA]</scope>
    <source>
        <strain evidence="1 2">S1162</strain>
    </source>
</reference>
<comment type="caution">
    <text evidence="1">The sequence shown here is derived from an EMBL/GenBank/DDBJ whole genome shotgun (WGS) entry which is preliminary data.</text>
</comment>
<proteinExistence type="predicted"/>
<protein>
    <submittedName>
        <fullName evidence="1">Uncharacterized protein</fullName>
    </submittedName>
</protein>
<organism evidence="1 2">
    <name type="scientific">Mucilaginibacter humi</name>
    <dbReference type="NCBI Taxonomy" id="2732510"/>
    <lineage>
        <taxon>Bacteria</taxon>
        <taxon>Pseudomonadati</taxon>
        <taxon>Bacteroidota</taxon>
        <taxon>Sphingobacteriia</taxon>
        <taxon>Sphingobacteriales</taxon>
        <taxon>Sphingobacteriaceae</taxon>
        <taxon>Mucilaginibacter</taxon>
    </lineage>
</organism>
<evidence type="ECO:0000313" key="2">
    <source>
        <dbReference type="Proteomes" id="UP000566071"/>
    </source>
</evidence>
<dbReference type="InterPro" id="IPR018534">
    <property type="entry name" value="Tet_reg_excision_RteC"/>
</dbReference>
<keyword evidence="2" id="KW-1185">Reference proteome</keyword>
<evidence type="ECO:0000313" key="1">
    <source>
        <dbReference type="EMBL" id="NNU33673.1"/>
    </source>
</evidence>